<evidence type="ECO:0000313" key="1">
    <source>
        <dbReference type="EMBL" id="CAH3168150.1"/>
    </source>
</evidence>
<feature type="non-terminal residue" evidence="1">
    <location>
        <position position="291"/>
    </location>
</feature>
<keyword evidence="2" id="KW-1185">Reference proteome</keyword>
<protein>
    <submittedName>
        <fullName evidence="1">Uncharacterized protein</fullName>
    </submittedName>
</protein>
<comment type="caution">
    <text evidence="1">The sequence shown here is derived from an EMBL/GenBank/DDBJ whole genome shotgun (WGS) entry which is preliminary data.</text>
</comment>
<proteinExistence type="predicted"/>
<sequence>MIKPGTEKTFSRYAEQSFLPYVKTQLRHVKRVDIVWDEYVENSLKATTRSDRGAGVRRRVAANNQLPHNWKEFLRVDENKRELFKFLAESSSSLQVEKQVISTYGKQVLTTLPRNDISSLAPCSHEEADTRMLLHVQDALQQGHKKILLRTVDTDVLVLAVAFLQQVTEGEHLDRWVAFGFDTVSCFGGRGKKTALEAWKSYPDVTDAFLALAHKPLEVSSRCVEHLERFVVLMYDRTSSKTSVNDARKQLFAQKGRTLDAIPPTRAALVEHAKRAAYQAGHCWGQALVPS</sequence>
<gene>
    <name evidence="1" type="ORF">PEVE_00006401</name>
</gene>
<dbReference type="PANTHER" id="PTHR46704:SF9">
    <property type="entry name" value="BHLH DOMAIN-CONTAINING PROTEIN"/>
    <property type="match status" value="1"/>
</dbReference>
<dbReference type="PANTHER" id="PTHR46704">
    <property type="entry name" value="CXC DOMAIN-CONTAINING PROTEIN-RELATED"/>
    <property type="match status" value="1"/>
</dbReference>
<dbReference type="EMBL" id="CALNXI010001410">
    <property type="protein sequence ID" value="CAH3168150.1"/>
    <property type="molecule type" value="Genomic_DNA"/>
</dbReference>
<evidence type="ECO:0000313" key="2">
    <source>
        <dbReference type="Proteomes" id="UP001159427"/>
    </source>
</evidence>
<organism evidence="1 2">
    <name type="scientific">Porites evermanni</name>
    <dbReference type="NCBI Taxonomy" id="104178"/>
    <lineage>
        <taxon>Eukaryota</taxon>
        <taxon>Metazoa</taxon>
        <taxon>Cnidaria</taxon>
        <taxon>Anthozoa</taxon>
        <taxon>Hexacorallia</taxon>
        <taxon>Scleractinia</taxon>
        <taxon>Fungiina</taxon>
        <taxon>Poritidae</taxon>
        <taxon>Porites</taxon>
    </lineage>
</organism>
<accession>A0ABN8QP38</accession>
<dbReference type="Proteomes" id="UP001159427">
    <property type="component" value="Unassembled WGS sequence"/>
</dbReference>
<name>A0ABN8QP38_9CNID</name>
<reference evidence="1 2" key="1">
    <citation type="submission" date="2022-05" db="EMBL/GenBank/DDBJ databases">
        <authorList>
            <consortium name="Genoscope - CEA"/>
            <person name="William W."/>
        </authorList>
    </citation>
    <scope>NUCLEOTIDE SEQUENCE [LARGE SCALE GENOMIC DNA]</scope>
</reference>